<evidence type="ECO:0000256" key="1">
    <source>
        <dbReference type="ARBA" id="ARBA00000096"/>
    </source>
</evidence>
<dbReference type="EC" id="4.2.1.79" evidence="6"/>
<dbReference type="AlphaFoldDB" id="A9KE08"/>
<dbReference type="RefSeq" id="WP_011996942.1">
    <property type="nucleotide sequence ID" value="NC_009727.1"/>
</dbReference>
<dbReference type="SUPFAM" id="SSF103378">
    <property type="entry name" value="2-methylcitrate dehydratase PrpD"/>
    <property type="match status" value="1"/>
</dbReference>
<dbReference type="InterPro" id="IPR045337">
    <property type="entry name" value="MmgE_PrpD_C"/>
</dbReference>
<accession>A9KE08</accession>
<comment type="catalytic activity">
    <reaction evidence="10">
        <text>citrate = D-threo-isocitrate</text>
        <dbReference type="Rhea" id="RHEA:10336"/>
        <dbReference type="ChEBI" id="CHEBI:15562"/>
        <dbReference type="ChEBI" id="CHEBI:16947"/>
        <dbReference type="EC" id="4.2.1.3"/>
    </reaction>
</comment>
<dbReference type="Pfam" id="PF19305">
    <property type="entry name" value="MmgE_PrpD_C"/>
    <property type="match status" value="1"/>
</dbReference>
<evidence type="ECO:0000259" key="11">
    <source>
        <dbReference type="Pfam" id="PF03972"/>
    </source>
</evidence>
<evidence type="ECO:0000256" key="5">
    <source>
        <dbReference type="ARBA" id="ARBA00012926"/>
    </source>
</evidence>
<dbReference type="GO" id="GO:0051537">
    <property type="term" value="F:2 iron, 2 sulfur cluster binding"/>
    <property type="evidence" value="ECO:0007669"/>
    <property type="project" value="InterPro"/>
</dbReference>
<keyword evidence="8" id="KW-0816">Tricarboxylic acid cycle</keyword>
<dbReference type="Pfam" id="PF03972">
    <property type="entry name" value="MmgE_PrpD_N"/>
    <property type="match status" value="1"/>
</dbReference>
<evidence type="ECO:0000313" key="14">
    <source>
        <dbReference type="Proteomes" id="UP000008555"/>
    </source>
</evidence>
<feature type="domain" description="MmgE/PrpD C-terminal" evidence="12">
    <location>
        <begin position="279"/>
        <end position="451"/>
    </location>
</feature>
<dbReference type="InterPro" id="IPR012705">
    <property type="entry name" value="2Me_IsoCit_deHydtase_PrpD"/>
</dbReference>
<dbReference type="GO" id="GO:0003994">
    <property type="term" value="F:aconitate hydratase activity"/>
    <property type="evidence" value="ECO:0007669"/>
    <property type="project" value="UniProtKB-EC"/>
</dbReference>
<protein>
    <recommendedName>
        <fullName evidence="7">2-methylcitrate dehydratase</fullName>
        <ecNumber evidence="5">4.2.1.3</ecNumber>
        <ecNumber evidence="6">4.2.1.79</ecNumber>
    </recommendedName>
</protein>
<dbReference type="InterPro" id="IPR045336">
    <property type="entry name" value="MmgE_PrpD_N"/>
</dbReference>
<dbReference type="UniPathway" id="UPA00946"/>
<dbReference type="InterPro" id="IPR042183">
    <property type="entry name" value="MmgE/PrpD_sf_1"/>
</dbReference>
<dbReference type="Proteomes" id="UP000008555">
    <property type="component" value="Chromosome"/>
</dbReference>
<gene>
    <name evidence="13" type="primary">prpD</name>
    <name evidence="13" type="ordered locus">CBUD_1162</name>
</gene>
<proteinExistence type="inferred from homology"/>
<comment type="pathway">
    <text evidence="3">Organic acid metabolism; propanoate degradation.</text>
</comment>
<keyword evidence="9 13" id="KW-0456">Lyase</keyword>
<evidence type="ECO:0000256" key="4">
    <source>
        <dbReference type="ARBA" id="ARBA00006174"/>
    </source>
</evidence>
<dbReference type="Gene3D" id="1.10.4100.10">
    <property type="entry name" value="2-methylcitrate dehydratase PrpD"/>
    <property type="match status" value="1"/>
</dbReference>
<dbReference type="NCBIfam" id="TIGR02330">
    <property type="entry name" value="prpD"/>
    <property type="match status" value="1"/>
</dbReference>
<dbReference type="PANTHER" id="PTHR16943">
    <property type="entry name" value="2-METHYLCITRATE DEHYDRATASE-RELATED"/>
    <property type="match status" value="1"/>
</dbReference>
<sequence>MKANRPNFDKEIRAISDYVVNHKIESQLAIDTAYYCFLDSLACAFMALSNPRCKKILGPVVPGALMKNGARVPGTALELDPVQAAFNFGTMIRWLDFNDAWLAAEWGHPSDNLGGILMTADYVSRMTHEEVKIKDIFVSMIKAHEIQGVIALENAFNRVGLDHVLLVKVATTALATQLLGGDEEKINNALSLAWIDGQSLRTYRHAPNTGSRKSWAAGDATSRGVRLALLAMQGEMGYPTALTAPIWGFYDATFQGKSFKFQRPYGSYVMENVLFKISFPAEFHAQTAVECALALHDQVKDRLDDVEKIIIKTQESAARIIDKKGPLHNPADRDHCIQYMTTIGLIFGELTAEHYEDEIAKDPRIDNLREKMEVVENPQFTKDYLDPDKRSIGNSVQVFFKDGSKTEEITVEYPIGHKRRRKEGIPLLLEKFKNSLFTHFIKAQAEKIQLLCEDREKLEEMTVNDFVDIVAIKI</sequence>
<evidence type="ECO:0000256" key="9">
    <source>
        <dbReference type="ARBA" id="ARBA00023239"/>
    </source>
</evidence>
<dbReference type="EMBL" id="CP000733">
    <property type="protein sequence ID" value="ABS77985.1"/>
    <property type="molecule type" value="Genomic_DNA"/>
</dbReference>
<dbReference type="InterPro" id="IPR036148">
    <property type="entry name" value="MmgE/PrpD_sf"/>
</dbReference>
<dbReference type="EC" id="4.2.1.3" evidence="5"/>
<organism evidence="13 14">
    <name type="scientific">Coxiella burnetii (strain Dugway 5J108-111)</name>
    <dbReference type="NCBI Taxonomy" id="434922"/>
    <lineage>
        <taxon>Bacteria</taxon>
        <taxon>Pseudomonadati</taxon>
        <taxon>Pseudomonadota</taxon>
        <taxon>Gammaproteobacteria</taxon>
        <taxon>Legionellales</taxon>
        <taxon>Coxiellaceae</taxon>
        <taxon>Coxiella</taxon>
    </lineage>
</organism>
<evidence type="ECO:0000259" key="12">
    <source>
        <dbReference type="Pfam" id="PF19305"/>
    </source>
</evidence>
<evidence type="ECO:0000313" key="13">
    <source>
        <dbReference type="EMBL" id="ABS77985.1"/>
    </source>
</evidence>
<comment type="pathway">
    <text evidence="2">Carbohydrate metabolism; tricarboxylic acid cycle; isocitrate from oxaloacetate: step 2/2.</text>
</comment>
<dbReference type="Gene3D" id="3.30.1330.120">
    <property type="entry name" value="2-methylcitrate dehydratase PrpD"/>
    <property type="match status" value="1"/>
</dbReference>
<evidence type="ECO:0000256" key="8">
    <source>
        <dbReference type="ARBA" id="ARBA00022532"/>
    </source>
</evidence>
<dbReference type="GO" id="GO:0019679">
    <property type="term" value="P:propionate metabolic process, methylcitrate cycle"/>
    <property type="evidence" value="ECO:0007669"/>
    <property type="project" value="InterPro"/>
</dbReference>
<comment type="catalytic activity">
    <reaction evidence="1">
        <text>(2S,3S)-2-methylcitrate = 2-methyl-cis-aconitate + H2O</text>
        <dbReference type="Rhea" id="RHEA:17725"/>
        <dbReference type="ChEBI" id="CHEBI:15377"/>
        <dbReference type="ChEBI" id="CHEBI:57872"/>
        <dbReference type="ChEBI" id="CHEBI:58853"/>
        <dbReference type="EC" id="4.2.1.79"/>
    </reaction>
</comment>
<evidence type="ECO:0000256" key="7">
    <source>
        <dbReference type="ARBA" id="ARBA00017240"/>
    </source>
</evidence>
<dbReference type="PANTHER" id="PTHR16943:SF8">
    <property type="entry name" value="2-METHYLCITRATE DEHYDRATASE"/>
    <property type="match status" value="1"/>
</dbReference>
<reference evidence="13 14" key="1">
    <citation type="journal article" date="2009" name="Infect. Immun.">
        <title>Comparative genomics reveal extensive transposon-mediated genomic plasticity and diversity among potential effector proteins within the genus Coxiella.</title>
        <authorList>
            <person name="Beare P.A."/>
            <person name="Unsworth N."/>
            <person name="Andoh M."/>
            <person name="Voth D.E."/>
            <person name="Omsland A."/>
            <person name="Gilk S.D."/>
            <person name="Williams K.P."/>
            <person name="Sobral B.W."/>
            <person name="Kupko J.J.III."/>
            <person name="Porcella S.F."/>
            <person name="Samuel J.E."/>
            <person name="Heinzen R.A."/>
        </authorList>
    </citation>
    <scope>NUCLEOTIDE SEQUENCE [LARGE SCALE GENOMIC DNA]</scope>
    <source>
        <strain evidence="13 14">Dugway 5J108-111</strain>
    </source>
</reference>
<evidence type="ECO:0000256" key="6">
    <source>
        <dbReference type="ARBA" id="ARBA00013124"/>
    </source>
</evidence>
<dbReference type="HOGENOM" id="CLU_021803_1_0_6"/>
<dbReference type="NCBIfam" id="NF006943">
    <property type="entry name" value="PRK09425.1"/>
    <property type="match status" value="1"/>
</dbReference>
<dbReference type="InterPro" id="IPR042188">
    <property type="entry name" value="MmgE/PrpD_sf_2"/>
</dbReference>
<name>A9KE08_COXBN</name>
<dbReference type="KEGG" id="cbd:CBUD_1162"/>
<evidence type="ECO:0000256" key="10">
    <source>
        <dbReference type="ARBA" id="ARBA00023501"/>
    </source>
</evidence>
<evidence type="ECO:0000256" key="2">
    <source>
        <dbReference type="ARBA" id="ARBA00004717"/>
    </source>
</evidence>
<dbReference type="InterPro" id="IPR005656">
    <property type="entry name" value="MmgE_PrpD"/>
</dbReference>
<dbReference type="GO" id="GO:0006099">
    <property type="term" value="P:tricarboxylic acid cycle"/>
    <property type="evidence" value="ECO:0007669"/>
    <property type="project" value="UniProtKB-KW"/>
</dbReference>
<feature type="domain" description="MmgE/PrpD N-terminal" evidence="11">
    <location>
        <begin position="14"/>
        <end position="262"/>
    </location>
</feature>
<dbReference type="FunFam" id="3.30.1330.120:FF:000001">
    <property type="entry name" value="2-methylcitrate dehydratase"/>
    <property type="match status" value="1"/>
</dbReference>
<comment type="similarity">
    <text evidence="4">Belongs to the PrpD family.</text>
</comment>
<evidence type="ECO:0000256" key="3">
    <source>
        <dbReference type="ARBA" id="ARBA00005026"/>
    </source>
</evidence>
<dbReference type="GO" id="GO:0047547">
    <property type="term" value="F:2-methylcitrate dehydratase activity"/>
    <property type="evidence" value="ECO:0007669"/>
    <property type="project" value="UniProtKB-EC"/>
</dbReference>